<keyword evidence="2 5" id="KW-0812">Transmembrane</keyword>
<comment type="caution">
    <text evidence="6">The sequence shown here is derived from an EMBL/GenBank/DDBJ whole genome shotgun (WGS) entry which is preliminary data.</text>
</comment>
<dbReference type="OrthoDB" id="1092330at2"/>
<feature type="transmembrane region" description="Helical" evidence="5">
    <location>
        <begin position="70"/>
        <end position="88"/>
    </location>
</feature>
<dbReference type="RefSeq" id="WP_105045745.1">
    <property type="nucleotide sequence ID" value="NZ_CP150662.1"/>
</dbReference>
<feature type="transmembrane region" description="Helical" evidence="5">
    <location>
        <begin position="23"/>
        <end position="49"/>
    </location>
</feature>
<dbReference type="Pfam" id="PF09685">
    <property type="entry name" value="MamF_MmsF"/>
    <property type="match status" value="1"/>
</dbReference>
<dbReference type="Proteomes" id="UP000237608">
    <property type="component" value="Unassembled WGS sequence"/>
</dbReference>
<name>A0A2S7WAE7_9FLAO</name>
<evidence type="ECO:0000313" key="6">
    <source>
        <dbReference type="EMBL" id="PQJ74595.1"/>
    </source>
</evidence>
<gene>
    <name evidence="6" type="ORF">BTO13_04690</name>
</gene>
<organism evidence="6 7">
    <name type="scientific">Polaribacter gangjinensis</name>
    <dbReference type="NCBI Taxonomy" id="574710"/>
    <lineage>
        <taxon>Bacteria</taxon>
        <taxon>Pseudomonadati</taxon>
        <taxon>Bacteroidota</taxon>
        <taxon>Flavobacteriia</taxon>
        <taxon>Flavobacteriales</taxon>
        <taxon>Flavobacteriaceae</taxon>
    </lineage>
</organism>
<evidence type="ECO:0000256" key="2">
    <source>
        <dbReference type="ARBA" id="ARBA00022692"/>
    </source>
</evidence>
<feature type="transmembrane region" description="Helical" evidence="5">
    <location>
        <begin position="100"/>
        <end position="120"/>
    </location>
</feature>
<evidence type="ECO:0000313" key="7">
    <source>
        <dbReference type="Proteomes" id="UP000237608"/>
    </source>
</evidence>
<dbReference type="AlphaFoldDB" id="A0A2S7WAE7"/>
<evidence type="ECO:0000256" key="1">
    <source>
        <dbReference type="ARBA" id="ARBA00004141"/>
    </source>
</evidence>
<keyword evidence="4 5" id="KW-0472">Membrane</keyword>
<keyword evidence="7" id="KW-1185">Reference proteome</keyword>
<evidence type="ECO:0008006" key="8">
    <source>
        <dbReference type="Google" id="ProtNLM"/>
    </source>
</evidence>
<evidence type="ECO:0000256" key="4">
    <source>
        <dbReference type="ARBA" id="ARBA00023136"/>
    </source>
</evidence>
<accession>A0A2S7WAE7</accession>
<proteinExistence type="predicted"/>
<comment type="subcellular location">
    <subcellularLocation>
        <location evidence="1">Membrane</location>
        <topology evidence="1">Multi-pass membrane protein</topology>
    </subcellularLocation>
</comment>
<keyword evidence="3 5" id="KW-1133">Transmembrane helix</keyword>
<evidence type="ECO:0000256" key="3">
    <source>
        <dbReference type="ARBA" id="ARBA00022989"/>
    </source>
</evidence>
<reference evidence="6 7" key="1">
    <citation type="submission" date="2016-12" db="EMBL/GenBank/DDBJ databases">
        <title>Trade-off between light-utilization and light-protection in marine flavobacteria.</title>
        <authorList>
            <person name="Kumagai Y."/>
            <person name="Yoshizawa S."/>
            <person name="Kogure K."/>
            <person name="Iwasaki W."/>
        </authorList>
    </citation>
    <scope>NUCLEOTIDE SEQUENCE [LARGE SCALE GENOMIC DNA]</scope>
    <source>
        <strain evidence="6 7">KCTC 22729</strain>
    </source>
</reference>
<sequence>MIHIKKFSYEPGDHEAEKASNSYLMSLIAIISGLPLPIINLIATFIFYVGNRKSTYFVRWHCTQALVSQVSMLFINSVAFWWTIGIIFGEETLTNNYFGYMFTAFIFNFTEFIATIYTAIKARKGVHVEWWLYGPLTNLICKP</sequence>
<protein>
    <recommendedName>
        <fullName evidence="8">DUF4870 domain-containing protein</fullName>
    </recommendedName>
</protein>
<dbReference type="InterPro" id="IPR019109">
    <property type="entry name" value="MamF_MmsF"/>
</dbReference>
<dbReference type="EMBL" id="MSCL01000001">
    <property type="protein sequence ID" value="PQJ74595.1"/>
    <property type="molecule type" value="Genomic_DNA"/>
</dbReference>
<evidence type="ECO:0000256" key="5">
    <source>
        <dbReference type="SAM" id="Phobius"/>
    </source>
</evidence>